<evidence type="ECO:0000313" key="2">
    <source>
        <dbReference type="Proteomes" id="UP000792671"/>
    </source>
</evidence>
<dbReference type="KEGG" id="vg:15613894"/>
<dbReference type="Proteomes" id="UP000792671">
    <property type="component" value="Genome"/>
</dbReference>
<dbReference type="GeneID" id="15613894"/>
<sequence length="139" mass="16486">MRVENINENPYTSDLNYNIITFVSSDFVMCGDDYLLFIKKKYNSIKELKNKKKSGEVAYVCKNNKYLFYIIISDYIENKVNIINIFKALCNLKIILEYLKIKDIMTSRYHVSNIYSDPSVIYNYLQEIITDDLNLYLLI</sequence>
<gene>
    <name evidence="1" type="ORF">MYSEV_272</name>
</gene>
<name>A0A916P278_9POXV</name>
<reference evidence="1 2" key="1">
    <citation type="journal article" date="2013" name="J. Virol.">
        <title>New Insights into the Evolution of Entomopoxvirinae from the Complete Genome Sequences of Four Entomopoxviruses Infecting Adoxophyes honmai, Choristoneura biennis, Choristoneura rosaceana, and Mythimna separata.</title>
        <authorList>
            <person name="Theze J."/>
            <person name="Takatsuka J."/>
            <person name="Li Z."/>
            <person name="Gallais J."/>
            <person name="Doucet D."/>
            <person name="Arif B."/>
            <person name="Nakai M."/>
            <person name="Herniou E.A."/>
        </authorList>
    </citation>
    <scope>NUCLEOTIDE SEQUENCE [LARGE SCALE GENOMIC DNA]</scope>
</reference>
<evidence type="ECO:0000313" key="1">
    <source>
        <dbReference type="EMBL" id="CCU56470.1"/>
    </source>
</evidence>
<dbReference type="OrthoDB" id="21918at10239"/>
<keyword evidence="2" id="KW-1185">Reference proteome</keyword>
<dbReference type="EMBL" id="HF679134">
    <property type="protein sequence ID" value="CCU56470.1"/>
    <property type="molecule type" value="Genomic_DNA"/>
</dbReference>
<proteinExistence type="predicted"/>
<organism evidence="1 2">
    <name type="scientific">Mythimna separata entomopoxvirus 'L'</name>
    <dbReference type="NCBI Taxonomy" id="1293572"/>
    <lineage>
        <taxon>Viruses</taxon>
        <taxon>Varidnaviria</taxon>
        <taxon>Bamfordvirae</taxon>
        <taxon>Nucleocytoviricota</taxon>
        <taxon>Pokkesviricetes</taxon>
        <taxon>Chitovirales</taxon>
        <taxon>Poxviridae</taxon>
        <taxon>Entomopoxvirinae</taxon>
        <taxon>Betaentomopoxvirus</taxon>
        <taxon>Betaentomopoxvirus mseparata</taxon>
        <taxon>Mythimna separata entomopoxvirus</taxon>
    </lineage>
</organism>
<accession>A0A916P278</accession>
<dbReference type="Gene3D" id="3.40.220.10">
    <property type="entry name" value="Leucine Aminopeptidase, subunit E, domain 1"/>
    <property type="match status" value="1"/>
</dbReference>
<protein>
    <submittedName>
        <fullName evidence="1">Uncharacterized protein</fullName>
    </submittedName>
</protein>
<dbReference type="InterPro" id="IPR043472">
    <property type="entry name" value="Macro_dom-like"/>
</dbReference>
<dbReference type="RefSeq" id="YP_008003789.1">
    <property type="nucleotide sequence ID" value="NC_021246.1"/>
</dbReference>